<keyword evidence="14 19" id="KW-0560">Oxidoreductase</keyword>
<dbReference type="PANTHER" id="PTHR21071:SF4">
    <property type="entry name" value="UDP-N-ACETYLENOLPYRUVOYLGLUCOSAMINE REDUCTASE"/>
    <property type="match status" value="1"/>
</dbReference>
<dbReference type="InterPro" id="IPR036635">
    <property type="entry name" value="MurB_C_sf"/>
</dbReference>
<feature type="domain" description="FAD-binding PCMH-type" evidence="20">
    <location>
        <begin position="37"/>
        <end position="222"/>
    </location>
</feature>
<evidence type="ECO:0000256" key="19">
    <source>
        <dbReference type="HAMAP-Rule" id="MF_00037"/>
    </source>
</evidence>
<dbReference type="GO" id="GO:0008762">
    <property type="term" value="F:UDP-N-acetylmuramate dehydrogenase activity"/>
    <property type="evidence" value="ECO:0007669"/>
    <property type="project" value="UniProtKB-UniRule"/>
</dbReference>
<dbReference type="Pfam" id="PF01565">
    <property type="entry name" value="FAD_binding_4"/>
    <property type="match status" value="1"/>
</dbReference>
<dbReference type="Proteomes" id="UP001198163">
    <property type="component" value="Unassembled WGS sequence"/>
</dbReference>
<keyword evidence="13 19" id="KW-0573">Peptidoglycan synthesis</keyword>
<dbReference type="Pfam" id="PF02873">
    <property type="entry name" value="MurB_C"/>
    <property type="match status" value="1"/>
</dbReference>
<dbReference type="PANTHER" id="PTHR21071">
    <property type="entry name" value="UDP-N-ACETYLENOLPYRUVOYLGLUCOSAMINE REDUCTASE"/>
    <property type="match status" value="1"/>
</dbReference>
<dbReference type="Gene3D" id="3.30.43.10">
    <property type="entry name" value="Uridine Diphospho-n-acetylenolpyruvylglucosamine Reductase, domain 2"/>
    <property type="match status" value="1"/>
</dbReference>
<comment type="caution">
    <text evidence="21">The sequence shown here is derived from an EMBL/GenBank/DDBJ whole genome shotgun (WGS) entry which is preliminary data.</text>
</comment>
<dbReference type="RefSeq" id="WP_230753038.1">
    <property type="nucleotide sequence ID" value="NZ_JAINWA010000001.1"/>
</dbReference>
<dbReference type="InterPro" id="IPR011601">
    <property type="entry name" value="MurB_C"/>
</dbReference>
<evidence type="ECO:0000256" key="10">
    <source>
        <dbReference type="ARBA" id="ARBA00022827"/>
    </source>
</evidence>
<name>A0AAE3EFI5_9SPIR</name>
<dbReference type="EC" id="1.3.1.98" evidence="5 19"/>
<reference evidence="21" key="1">
    <citation type="submission" date="2021-08" db="EMBL/GenBank/DDBJ databases">
        <title>Comparative analyses of Brucepasteria parasyntrophica and Teretinema zuelzerae.</title>
        <authorList>
            <person name="Song Y."/>
            <person name="Brune A."/>
        </authorList>
    </citation>
    <scope>NUCLEOTIDE SEQUENCE</scope>
    <source>
        <strain evidence="21">DSM 1903</strain>
    </source>
</reference>
<evidence type="ECO:0000256" key="16">
    <source>
        <dbReference type="ARBA" id="ARBA00023316"/>
    </source>
</evidence>
<keyword evidence="8 19" id="KW-0132">Cell division</keyword>
<dbReference type="InterPro" id="IPR016169">
    <property type="entry name" value="FAD-bd_PCMH_sub2"/>
</dbReference>
<evidence type="ECO:0000256" key="9">
    <source>
        <dbReference type="ARBA" id="ARBA00022630"/>
    </source>
</evidence>
<dbReference type="GO" id="GO:0005829">
    <property type="term" value="C:cytosol"/>
    <property type="evidence" value="ECO:0007669"/>
    <property type="project" value="TreeGrafter"/>
</dbReference>
<organism evidence="21 22">
    <name type="scientific">Teretinema zuelzerae</name>
    <dbReference type="NCBI Taxonomy" id="156"/>
    <lineage>
        <taxon>Bacteria</taxon>
        <taxon>Pseudomonadati</taxon>
        <taxon>Spirochaetota</taxon>
        <taxon>Spirochaetia</taxon>
        <taxon>Spirochaetales</taxon>
        <taxon>Treponemataceae</taxon>
        <taxon>Teretinema</taxon>
    </lineage>
</organism>
<dbReference type="GO" id="GO:0009252">
    <property type="term" value="P:peptidoglycan biosynthetic process"/>
    <property type="evidence" value="ECO:0007669"/>
    <property type="project" value="UniProtKB-UniRule"/>
</dbReference>
<dbReference type="InterPro" id="IPR016167">
    <property type="entry name" value="FAD-bd_PCMH_sub1"/>
</dbReference>
<gene>
    <name evidence="19 21" type="primary">murB</name>
    <name evidence="21" type="ORF">K7J14_03225</name>
</gene>
<evidence type="ECO:0000256" key="1">
    <source>
        <dbReference type="ARBA" id="ARBA00001974"/>
    </source>
</evidence>
<evidence type="ECO:0000256" key="2">
    <source>
        <dbReference type="ARBA" id="ARBA00003921"/>
    </source>
</evidence>
<keyword evidence="15 19" id="KW-0131">Cell cycle</keyword>
<comment type="pathway">
    <text evidence="4 19">Cell wall biogenesis; peptidoglycan biosynthesis.</text>
</comment>
<evidence type="ECO:0000256" key="5">
    <source>
        <dbReference type="ARBA" id="ARBA00012518"/>
    </source>
</evidence>
<comment type="caution">
    <text evidence="19">Lacks conserved residue(s) required for the propagation of feature annotation.</text>
</comment>
<dbReference type="GO" id="GO:0051301">
    <property type="term" value="P:cell division"/>
    <property type="evidence" value="ECO:0007669"/>
    <property type="project" value="UniProtKB-KW"/>
</dbReference>
<keyword evidence="11 19" id="KW-0521">NADP</keyword>
<comment type="similarity">
    <text evidence="19">Belongs to the MurB family.</text>
</comment>
<dbReference type="AlphaFoldDB" id="A0AAE3EFI5"/>
<keyword evidence="22" id="KW-1185">Reference proteome</keyword>
<dbReference type="SUPFAM" id="SSF56194">
    <property type="entry name" value="Uridine diphospho-N-Acetylenolpyruvylglucosamine reductase, MurB, C-terminal domain"/>
    <property type="match status" value="1"/>
</dbReference>
<dbReference type="Gene3D" id="3.30.465.10">
    <property type="match status" value="1"/>
</dbReference>
<evidence type="ECO:0000256" key="4">
    <source>
        <dbReference type="ARBA" id="ARBA00004752"/>
    </source>
</evidence>
<dbReference type="GO" id="GO:0008360">
    <property type="term" value="P:regulation of cell shape"/>
    <property type="evidence" value="ECO:0007669"/>
    <property type="project" value="UniProtKB-KW"/>
</dbReference>
<dbReference type="InterPro" id="IPR016166">
    <property type="entry name" value="FAD-bd_PCMH"/>
</dbReference>
<dbReference type="PROSITE" id="PS51387">
    <property type="entry name" value="FAD_PCMH"/>
    <property type="match status" value="1"/>
</dbReference>
<dbReference type="InterPro" id="IPR006094">
    <property type="entry name" value="Oxid_FAD_bind_N"/>
</dbReference>
<evidence type="ECO:0000313" key="22">
    <source>
        <dbReference type="Proteomes" id="UP001198163"/>
    </source>
</evidence>
<dbReference type="NCBIfam" id="TIGR00179">
    <property type="entry name" value="murB"/>
    <property type="match status" value="1"/>
</dbReference>
<evidence type="ECO:0000256" key="15">
    <source>
        <dbReference type="ARBA" id="ARBA00023306"/>
    </source>
</evidence>
<sequence length="332" mass="36265">MITVRKLWENSNITEECPSLSGKIRFDEPLRAHTTFKVGGPADIFAEPDSIESLVFLLDRCAVLDIPVSLLGGGSNVLVSDRGIRGLVVSLARFADISGPSVQSGDSLLVQAECGASMRDLTDWCQIRGIAGLERFAGLPGSVGGAVFMNARCYDISMADVFFSARVLYFQKGGCTLETWPLRREEWDYKTSPFQQRTGPDPLVLSPGASVLLSAEFSLRTGDPLALRSEMDRWILDRTEKGHYRFPSAGSMFKNNRAFGMPSGKIIDEAGLRGFRIGDAQVAPWHGNIVINAGNATAADLRALVRTVRGKVYDKTGFLLEPEVIQAGDWDE</sequence>
<evidence type="ECO:0000256" key="11">
    <source>
        <dbReference type="ARBA" id="ARBA00022857"/>
    </source>
</evidence>
<comment type="catalytic activity">
    <reaction evidence="18 19">
        <text>UDP-N-acetyl-alpha-D-muramate + NADP(+) = UDP-N-acetyl-3-O-(1-carboxyvinyl)-alpha-D-glucosamine + NADPH + H(+)</text>
        <dbReference type="Rhea" id="RHEA:12248"/>
        <dbReference type="ChEBI" id="CHEBI:15378"/>
        <dbReference type="ChEBI" id="CHEBI:57783"/>
        <dbReference type="ChEBI" id="CHEBI:58349"/>
        <dbReference type="ChEBI" id="CHEBI:68483"/>
        <dbReference type="ChEBI" id="CHEBI:70757"/>
        <dbReference type="EC" id="1.3.1.98"/>
    </reaction>
</comment>
<protein>
    <recommendedName>
        <fullName evidence="6 19">UDP-N-acetylenolpyruvoylglucosamine reductase</fullName>
        <ecNumber evidence="5 19">1.3.1.98</ecNumber>
    </recommendedName>
    <alternativeName>
        <fullName evidence="17 19">UDP-N-acetylmuramate dehydrogenase</fullName>
    </alternativeName>
</protein>
<evidence type="ECO:0000259" key="20">
    <source>
        <dbReference type="PROSITE" id="PS51387"/>
    </source>
</evidence>
<evidence type="ECO:0000256" key="6">
    <source>
        <dbReference type="ARBA" id="ARBA00015188"/>
    </source>
</evidence>
<keyword evidence="7 19" id="KW-0963">Cytoplasm</keyword>
<feature type="active site" evidence="19">
    <location>
        <position position="323"/>
    </location>
</feature>
<comment type="subcellular location">
    <subcellularLocation>
        <location evidence="3 19">Cytoplasm</location>
    </subcellularLocation>
</comment>
<evidence type="ECO:0000256" key="8">
    <source>
        <dbReference type="ARBA" id="ARBA00022618"/>
    </source>
</evidence>
<accession>A0AAE3EFI5</accession>
<evidence type="ECO:0000256" key="18">
    <source>
        <dbReference type="ARBA" id="ARBA00048914"/>
    </source>
</evidence>
<comment type="cofactor">
    <cofactor evidence="1 19">
        <name>FAD</name>
        <dbReference type="ChEBI" id="CHEBI:57692"/>
    </cofactor>
</comment>
<dbReference type="Gene3D" id="3.90.78.10">
    <property type="entry name" value="UDP-N-acetylenolpyruvoylglucosamine reductase, C-terminal domain"/>
    <property type="match status" value="1"/>
</dbReference>
<evidence type="ECO:0000256" key="13">
    <source>
        <dbReference type="ARBA" id="ARBA00022984"/>
    </source>
</evidence>
<keyword evidence="16 19" id="KW-0961">Cell wall biogenesis/degradation</keyword>
<dbReference type="GO" id="GO:0071949">
    <property type="term" value="F:FAD binding"/>
    <property type="evidence" value="ECO:0007669"/>
    <property type="project" value="InterPro"/>
</dbReference>
<proteinExistence type="inferred from homology"/>
<keyword evidence="12 19" id="KW-0133">Cell shape</keyword>
<dbReference type="InterPro" id="IPR036318">
    <property type="entry name" value="FAD-bd_PCMH-like_sf"/>
</dbReference>
<dbReference type="GO" id="GO:0071555">
    <property type="term" value="P:cell wall organization"/>
    <property type="evidence" value="ECO:0007669"/>
    <property type="project" value="UniProtKB-KW"/>
</dbReference>
<evidence type="ECO:0000256" key="14">
    <source>
        <dbReference type="ARBA" id="ARBA00023002"/>
    </source>
</evidence>
<evidence type="ECO:0000256" key="17">
    <source>
        <dbReference type="ARBA" id="ARBA00031026"/>
    </source>
</evidence>
<keyword evidence="10 19" id="KW-0274">FAD</keyword>
<evidence type="ECO:0000256" key="7">
    <source>
        <dbReference type="ARBA" id="ARBA00022490"/>
    </source>
</evidence>
<dbReference type="SUPFAM" id="SSF56176">
    <property type="entry name" value="FAD-binding/transporter-associated domain-like"/>
    <property type="match status" value="1"/>
</dbReference>
<evidence type="ECO:0000256" key="3">
    <source>
        <dbReference type="ARBA" id="ARBA00004496"/>
    </source>
</evidence>
<evidence type="ECO:0000313" key="21">
    <source>
        <dbReference type="EMBL" id="MCD1653709.1"/>
    </source>
</evidence>
<dbReference type="HAMAP" id="MF_00037">
    <property type="entry name" value="MurB"/>
    <property type="match status" value="1"/>
</dbReference>
<feature type="active site" description="Proton donor" evidence="19">
    <location>
        <position position="251"/>
    </location>
</feature>
<keyword evidence="9 19" id="KW-0285">Flavoprotein</keyword>
<dbReference type="InterPro" id="IPR003170">
    <property type="entry name" value="MurB"/>
</dbReference>
<evidence type="ECO:0000256" key="12">
    <source>
        <dbReference type="ARBA" id="ARBA00022960"/>
    </source>
</evidence>
<comment type="function">
    <text evidence="2 19">Cell wall formation.</text>
</comment>
<dbReference type="EMBL" id="JAINWA010000001">
    <property type="protein sequence ID" value="MCD1653709.1"/>
    <property type="molecule type" value="Genomic_DNA"/>
</dbReference>